<sequence length="103" mass="11639">MALSSAVAGSSEKTDRVVDVRPAKLHRKLVVAVVRLYELPNQWISKNATSMEMVLQDQEGDRIHCSVDSEHVGTYKTLISENNIYSMKNFIIQRNVQPPRTTP</sequence>
<organism evidence="2 3">
    <name type="scientific">Stylosanthes scabra</name>
    <dbReference type="NCBI Taxonomy" id="79078"/>
    <lineage>
        <taxon>Eukaryota</taxon>
        <taxon>Viridiplantae</taxon>
        <taxon>Streptophyta</taxon>
        <taxon>Embryophyta</taxon>
        <taxon>Tracheophyta</taxon>
        <taxon>Spermatophyta</taxon>
        <taxon>Magnoliopsida</taxon>
        <taxon>eudicotyledons</taxon>
        <taxon>Gunneridae</taxon>
        <taxon>Pentapetalae</taxon>
        <taxon>rosids</taxon>
        <taxon>fabids</taxon>
        <taxon>Fabales</taxon>
        <taxon>Fabaceae</taxon>
        <taxon>Papilionoideae</taxon>
        <taxon>50 kb inversion clade</taxon>
        <taxon>dalbergioids sensu lato</taxon>
        <taxon>Dalbergieae</taxon>
        <taxon>Pterocarpus clade</taxon>
        <taxon>Stylosanthes</taxon>
    </lineage>
</organism>
<accession>A0ABU6Q9P9</accession>
<comment type="caution">
    <text evidence="2">The sequence shown here is derived from an EMBL/GenBank/DDBJ whole genome shotgun (WGS) entry which is preliminary data.</text>
</comment>
<protein>
    <recommendedName>
        <fullName evidence="1">Replication protein A 70 kDa DNA-binding subunit B/D first OB fold domain-containing protein</fullName>
    </recommendedName>
</protein>
<feature type="non-terminal residue" evidence="2">
    <location>
        <position position="103"/>
    </location>
</feature>
<dbReference type="SUPFAM" id="SSF50249">
    <property type="entry name" value="Nucleic acid-binding proteins"/>
    <property type="match status" value="1"/>
</dbReference>
<gene>
    <name evidence="2" type="ORF">PIB30_025729</name>
</gene>
<evidence type="ECO:0000313" key="2">
    <source>
        <dbReference type="EMBL" id="MED6108601.1"/>
    </source>
</evidence>
<dbReference type="CDD" id="cd04480">
    <property type="entry name" value="RPA1_DBD_A_like"/>
    <property type="match status" value="1"/>
</dbReference>
<keyword evidence="3" id="KW-1185">Reference proteome</keyword>
<dbReference type="InterPro" id="IPR003871">
    <property type="entry name" value="RFA1B/D_OB_1st"/>
</dbReference>
<reference evidence="2 3" key="1">
    <citation type="journal article" date="2023" name="Plants (Basel)">
        <title>Bridging the Gap: Combining Genomics and Transcriptomics Approaches to Understand Stylosanthes scabra, an Orphan Legume from the Brazilian Caatinga.</title>
        <authorList>
            <person name="Ferreira-Neto J.R.C."/>
            <person name="da Silva M.D."/>
            <person name="Binneck E."/>
            <person name="de Melo N.F."/>
            <person name="da Silva R.H."/>
            <person name="de Melo A.L.T.M."/>
            <person name="Pandolfi V."/>
            <person name="Bustamante F.O."/>
            <person name="Brasileiro-Vidal A.C."/>
            <person name="Benko-Iseppon A.M."/>
        </authorList>
    </citation>
    <scope>NUCLEOTIDE SEQUENCE [LARGE SCALE GENOMIC DNA]</scope>
    <source>
        <tissue evidence="2">Leaves</tissue>
    </source>
</reference>
<name>A0ABU6Q9P9_9FABA</name>
<proteinExistence type="predicted"/>
<dbReference type="EMBL" id="JASCZI010000095">
    <property type="protein sequence ID" value="MED6108601.1"/>
    <property type="molecule type" value="Genomic_DNA"/>
</dbReference>
<evidence type="ECO:0000313" key="3">
    <source>
        <dbReference type="Proteomes" id="UP001341840"/>
    </source>
</evidence>
<evidence type="ECO:0000259" key="1">
    <source>
        <dbReference type="Pfam" id="PF02721"/>
    </source>
</evidence>
<dbReference type="Gene3D" id="2.40.50.140">
    <property type="entry name" value="Nucleic acid-binding proteins"/>
    <property type="match status" value="1"/>
</dbReference>
<dbReference type="Pfam" id="PF02721">
    <property type="entry name" value="DUF223"/>
    <property type="match status" value="1"/>
</dbReference>
<dbReference type="InterPro" id="IPR012340">
    <property type="entry name" value="NA-bd_OB-fold"/>
</dbReference>
<feature type="domain" description="Replication protein A 70 kDa DNA-binding subunit B/D first OB fold" evidence="1">
    <location>
        <begin position="15"/>
        <end position="102"/>
    </location>
</feature>
<dbReference type="Proteomes" id="UP001341840">
    <property type="component" value="Unassembled WGS sequence"/>
</dbReference>